<accession>A0A8H8RGG9</accession>
<feature type="transmembrane region" description="Helical" evidence="1">
    <location>
        <begin position="43"/>
        <end position="63"/>
    </location>
</feature>
<dbReference type="AlphaFoldDB" id="A0A8H8RGG9"/>
<keyword evidence="1" id="KW-1133">Transmembrane helix</keyword>
<organism evidence="2 3">
    <name type="scientific">Lachnellula occidentalis</name>
    <dbReference type="NCBI Taxonomy" id="215460"/>
    <lineage>
        <taxon>Eukaryota</taxon>
        <taxon>Fungi</taxon>
        <taxon>Dikarya</taxon>
        <taxon>Ascomycota</taxon>
        <taxon>Pezizomycotina</taxon>
        <taxon>Leotiomycetes</taxon>
        <taxon>Helotiales</taxon>
        <taxon>Lachnaceae</taxon>
        <taxon>Lachnellula</taxon>
    </lineage>
</organism>
<dbReference type="PANTHER" id="PTHR48174:SF5">
    <property type="entry name" value="VACUOLAR PROTEIN SORTING-ASSOCIATED PROTEIN 62"/>
    <property type="match status" value="1"/>
</dbReference>
<dbReference type="Pfam" id="PF06101">
    <property type="entry name" value="Vps62"/>
    <property type="match status" value="1"/>
</dbReference>
<reference evidence="2 3" key="1">
    <citation type="submission" date="2018-05" db="EMBL/GenBank/DDBJ databases">
        <title>Genome sequencing and assembly of the regulated plant pathogen Lachnellula willkommii and related sister species for the development of diagnostic species identification markers.</title>
        <authorList>
            <person name="Giroux E."/>
            <person name="Bilodeau G."/>
        </authorList>
    </citation>
    <scope>NUCLEOTIDE SEQUENCE [LARGE SCALE GENOMIC DNA]</scope>
    <source>
        <strain evidence="2 3">CBS 160.35</strain>
    </source>
</reference>
<gene>
    <name evidence="2" type="primary">TDA6_2</name>
    <name evidence="2" type="ORF">LOCC1_G008079</name>
</gene>
<sequence length="410" mass="45736">MNGNLDMDIHEKETLVEWEKGESPRAVQSPERWMSWIDTGLEIFYKVILSIAALLLLGHTFFCKARPKLVATRVEGVPQFVLDYGISLIPSSRTLLIPSAPLTYLDTAEAYFPSDISAQITYTHPAINGTSMHKDGDDLPTLNTTNLHILNKYGENGTDIYLTSNTDITSSPSWLTGVVPNSTTGKTSNAISCAIIIYPKPSLSVIDVFYFYFYAYNQGNTVFGRELGDHIGDWEHNMIRFQDGVPQAMWFSQHSNGQAFTYPSLEKLKSGPGKGKRPINYSARGSHANYATTGKHDHTIPDLNLPNGFIIDYTSKGTLWDPVLNAYYYNYNGSTNTFEGINGAPEGAMHYRGHWGDEQYPAEDPRQPDPFFGFVKYVSGPTGPQDKYLERENICPGNGIPCFVRDRLGP</sequence>
<keyword evidence="3" id="KW-1185">Reference proteome</keyword>
<dbReference type="EMBL" id="QGMI01001056">
    <property type="protein sequence ID" value="TVY34965.1"/>
    <property type="molecule type" value="Genomic_DNA"/>
</dbReference>
<dbReference type="PANTHER" id="PTHR48174">
    <property type="entry name" value="DUF946 FAMILY PROTEIN"/>
    <property type="match status" value="1"/>
</dbReference>
<proteinExistence type="predicted"/>
<dbReference type="Proteomes" id="UP000443090">
    <property type="component" value="Unassembled WGS sequence"/>
</dbReference>
<dbReference type="OrthoDB" id="188042at2759"/>
<evidence type="ECO:0000313" key="2">
    <source>
        <dbReference type="EMBL" id="TVY34965.1"/>
    </source>
</evidence>
<comment type="caution">
    <text evidence="2">The sequence shown here is derived from an EMBL/GenBank/DDBJ whole genome shotgun (WGS) entry which is preliminary data.</text>
</comment>
<name>A0A8H8RGG9_9HELO</name>
<protein>
    <submittedName>
        <fullName evidence="2">Putative vacuolar protein sorting-associated protein</fullName>
    </submittedName>
</protein>
<evidence type="ECO:0000313" key="3">
    <source>
        <dbReference type="Proteomes" id="UP000443090"/>
    </source>
</evidence>
<evidence type="ECO:0000256" key="1">
    <source>
        <dbReference type="SAM" id="Phobius"/>
    </source>
</evidence>
<keyword evidence="1" id="KW-0812">Transmembrane</keyword>
<dbReference type="InterPro" id="IPR009291">
    <property type="entry name" value="Vps62"/>
</dbReference>
<keyword evidence="1" id="KW-0472">Membrane</keyword>